<sequence length="96" mass="11086">MRERSSGTLPLAALSGVHGCSVKRRDLDDKFWRNQKCVGQIWTRKLRLRERVENLKYSNAKAQIEGAVEWNVHRRHSRVRSGGLLAHYSACRNISL</sequence>
<accession>A0A834TY53</accession>
<dbReference type="AlphaFoldDB" id="A0A834TY53"/>
<keyword evidence="2" id="KW-1185">Reference proteome</keyword>
<organism evidence="1 2">
    <name type="scientific">Senna tora</name>
    <dbReference type="NCBI Taxonomy" id="362788"/>
    <lineage>
        <taxon>Eukaryota</taxon>
        <taxon>Viridiplantae</taxon>
        <taxon>Streptophyta</taxon>
        <taxon>Embryophyta</taxon>
        <taxon>Tracheophyta</taxon>
        <taxon>Spermatophyta</taxon>
        <taxon>Magnoliopsida</taxon>
        <taxon>eudicotyledons</taxon>
        <taxon>Gunneridae</taxon>
        <taxon>Pentapetalae</taxon>
        <taxon>rosids</taxon>
        <taxon>fabids</taxon>
        <taxon>Fabales</taxon>
        <taxon>Fabaceae</taxon>
        <taxon>Caesalpinioideae</taxon>
        <taxon>Cassia clade</taxon>
        <taxon>Senna</taxon>
    </lineage>
</organism>
<name>A0A834TY53_9FABA</name>
<dbReference type="EMBL" id="JAAIUW010000006">
    <property type="protein sequence ID" value="KAF7829407.1"/>
    <property type="molecule type" value="Genomic_DNA"/>
</dbReference>
<protein>
    <submittedName>
        <fullName evidence="1">Uncharacterized protein</fullName>
    </submittedName>
</protein>
<evidence type="ECO:0000313" key="2">
    <source>
        <dbReference type="Proteomes" id="UP000634136"/>
    </source>
</evidence>
<dbReference type="Proteomes" id="UP000634136">
    <property type="component" value="Unassembled WGS sequence"/>
</dbReference>
<comment type="caution">
    <text evidence="1">The sequence shown here is derived from an EMBL/GenBank/DDBJ whole genome shotgun (WGS) entry which is preliminary data.</text>
</comment>
<reference evidence="1" key="1">
    <citation type="submission" date="2020-09" db="EMBL/GenBank/DDBJ databases">
        <title>Genome-Enabled Discovery of Anthraquinone Biosynthesis in Senna tora.</title>
        <authorList>
            <person name="Kang S.-H."/>
            <person name="Pandey R.P."/>
            <person name="Lee C.-M."/>
            <person name="Sim J.-S."/>
            <person name="Jeong J.-T."/>
            <person name="Choi B.-S."/>
            <person name="Jung M."/>
            <person name="Ginzburg D."/>
            <person name="Zhao K."/>
            <person name="Won S.Y."/>
            <person name="Oh T.-J."/>
            <person name="Yu Y."/>
            <person name="Kim N.-H."/>
            <person name="Lee O.R."/>
            <person name="Lee T.-H."/>
            <person name="Bashyal P."/>
            <person name="Kim T.-S."/>
            <person name="Lee W.-H."/>
            <person name="Kawkins C."/>
            <person name="Kim C.-K."/>
            <person name="Kim J.S."/>
            <person name="Ahn B.O."/>
            <person name="Rhee S.Y."/>
            <person name="Sohng J.K."/>
        </authorList>
    </citation>
    <scope>NUCLEOTIDE SEQUENCE</scope>
    <source>
        <tissue evidence="1">Leaf</tissue>
    </source>
</reference>
<gene>
    <name evidence="1" type="ORF">G2W53_020571</name>
</gene>
<evidence type="ECO:0000313" key="1">
    <source>
        <dbReference type="EMBL" id="KAF7829407.1"/>
    </source>
</evidence>
<proteinExistence type="predicted"/>